<keyword evidence="9 14" id="KW-0560">Oxidoreductase</keyword>
<evidence type="ECO:0000313" key="16">
    <source>
        <dbReference type="Proteomes" id="UP000256964"/>
    </source>
</evidence>
<evidence type="ECO:0000313" key="15">
    <source>
        <dbReference type="EMBL" id="RDX50383.1"/>
    </source>
</evidence>
<evidence type="ECO:0000256" key="8">
    <source>
        <dbReference type="ARBA" id="ARBA00022989"/>
    </source>
</evidence>
<dbReference type="PROSITE" id="PS00086">
    <property type="entry name" value="CYTOCHROME_P450"/>
    <property type="match status" value="1"/>
</dbReference>
<evidence type="ECO:0000256" key="5">
    <source>
        <dbReference type="ARBA" id="ARBA00022617"/>
    </source>
</evidence>
<keyword evidence="16" id="KW-1185">Reference proteome</keyword>
<evidence type="ECO:0000256" key="9">
    <source>
        <dbReference type="ARBA" id="ARBA00023002"/>
    </source>
</evidence>
<dbReference type="InterPro" id="IPR002401">
    <property type="entry name" value="Cyt_P450_E_grp-I"/>
</dbReference>
<organism evidence="15 16">
    <name type="scientific">Lentinus brumalis</name>
    <dbReference type="NCBI Taxonomy" id="2498619"/>
    <lineage>
        <taxon>Eukaryota</taxon>
        <taxon>Fungi</taxon>
        <taxon>Dikarya</taxon>
        <taxon>Basidiomycota</taxon>
        <taxon>Agaricomycotina</taxon>
        <taxon>Agaricomycetes</taxon>
        <taxon>Polyporales</taxon>
        <taxon>Polyporaceae</taxon>
        <taxon>Lentinus</taxon>
    </lineage>
</organism>
<evidence type="ECO:0000256" key="11">
    <source>
        <dbReference type="ARBA" id="ARBA00023033"/>
    </source>
</evidence>
<evidence type="ECO:0000256" key="2">
    <source>
        <dbReference type="ARBA" id="ARBA00004167"/>
    </source>
</evidence>
<dbReference type="AlphaFoldDB" id="A0A371DCZ2"/>
<dbReference type="SUPFAM" id="SSF48264">
    <property type="entry name" value="Cytochrome P450"/>
    <property type="match status" value="1"/>
</dbReference>
<dbReference type="InterPro" id="IPR001128">
    <property type="entry name" value="Cyt_P450"/>
</dbReference>
<dbReference type="Proteomes" id="UP000256964">
    <property type="component" value="Unassembled WGS sequence"/>
</dbReference>
<dbReference type="Gene3D" id="1.10.630.10">
    <property type="entry name" value="Cytochrome P450"/>
    <property type="match status" value="1"/>
</dbReference>
<protein>
    <submittedName>
        <fullName evidence="15">Cytochrome P450</fullName>
    </submittedName>
</protein>
<dbReference type="OrthoDB" id="2789670at2759"/>
<evidence type="ECO:0000256" key="1">
    <source>
        <dbReference type="ARBA" id="ARBA00001971"/>
    </source>
</evidence>
<sequence length="619" mass="69567">MVVHAAADLLRVLAVPQVDSPLLAPSFCGHSMQFQAADTIISQRAVLLLLAFVLLLYFRSRARWYNRSRGLPLPPGPKTLPYIGNILHMRKPELWKAHRELCETYGDIVHVPVMGRRIMILGSPRVIAEVLDKRSSVTSDRTQSALIPLSGQDSNFALHPYGQWWRRHRRTFWQHFLPAESEKYLDMQRNVTRVFLRKLLARPSCLSEHIHYTFRAAIVKAVYGVAEQDDQYVAMMEKVLEVAEVFVPGRYLVEFMPFLRHIPAWVPGAGFQTELAGFRRATHWVRDKMVEKTQEGMVSGETSQSIVAQLLERVDGTTAADELDVIKGVALTAYEGGAETTYSTLQWFFVAMVLNPDVQQKAQAELEAVVGPHRLPDHGDKPNLPYIDALIKEVMRWVPALPFSLPHATSEDTECDGYFIPAGTILLPNTWACLHNPKTYPDPERFMPERFLLDGKLNPNVCDPAQFVFGYGRRACPGQHFAGASLFMNIAMVLHVFNITPPLDEQGKPIQVKMQITSGLSSHPVDSRCTITPRSEMARHLIMIYILLLSPASTGTKLRILLACPSPPESRKGTRKVPTLSLGASPLREPMCGVGVYLPRQLCGLNPAHRMEFSLRQTI</sequence>
<keyword evidence="5 13" id="KW-0349">Heme</keyword>
<keyword evidence="11 14" id="KW-0503">Monooxygenase</keyword>
<comment type="subcellular location">
    <subcellularLocation>
        <location evidence="2">Membrane</location>
        <topology evidence="2">Single-pass membrane protein</topology>
    </subcellularLocation>
</comment>
<dbReference type="Pfam" id="PF00067">
    <property type="entry name" value="p450"/>
    <property type="match status" value="1"/>
</dbReference>
<evidence type="ECO:0000256" key="10">
    <source>
        <dbReference type="ARBA" id="ARBA00023004"/>
    </source>
</evidence>
<feature type="binding site" description="axial binding residue" evidence="13">
    <location>
        <position position="476"/>
    </location>
    <ligand>
        <name>heme</name>
        <dbReference type="ChEBI" id="CHEBI:30413"/>
    </ligand>
    <ligandPart>
        <name>Fe</name>
        <dbReference type="ChEBI" id="CHEBI:18248"/>
    </ligandPart>
</feature>
<accession>A0A371DCZ2</accession>
<comment type="cofactor">
    <cofactor evidence="1 13">
        <name>heme</name>
        <dbReference type="ChEBI" id="CHEBI:30413"/>
    </cofactor>
</comment>
<dbReference type="CDD" id="cd11065">
    <property type="entry name" value="CYP64-like"/>
    <property type="match status" value="1"/>
</dbReference>
<dbReference type="STRING" id="139420.A0A371DCZ2"/>
<keyword evidence="6" id="KW-0812">Transmembrane</keyword>
<evidence type="ECO:0000256" key="6">
    <source>
        <dbReference type="ARBA" id="ARBA00022692"/>
    </source>
</evidence>
<reference evidence="15 16" key="1">
    <citation type="journal article" date="2018" name="Biotechnol. Biofuels">
        <title>Integrative visual omics of the white-rot fungus Polyporus brumalis exposes the biotechnological potential of its oxidative enzymes for delignifying raw plant biomass.</title>
        <authorList>
            <person name="Miyauchi S."/>
            <person name="Rancon A."/>
            <person name="Drula E."/>
            <person name="Hage H."/>
            <person name="Chaduli D."/>
            <person name="Favel A."/>
            <person name="Grisel S."/>
            <person name="Henrissat B."/>
            <person name="Herpoel-Gimbert I."/>
            <person name="Ruiz-Duenas F.J."/>
            <person name="Chevret D."/>
            <person name="Hainaut M."/>
            <person name="Lin J."/>
            <person name="Wang M."/>
            <person name="Pangilinan J."/>
            <person name="Lipzen A."/>
            <person name="Lesage-Meessen L."/>
            <person name="Navarro D."/>
            <person name="Riley R."/>
            <person name="Grigoriev I.V."/>
            <person name="Zhou S."/>
            <person name="Raouche S."/>
            <person name="Rosso M.N."/>
        </authorList>
    </citation>
    <scope>NUCLEOTIDE SEQUENCE [LARGE SCALE GENOMIC DNA]</scope>
    <source>
        <strain evidence="15 16">BRFM 1820</strain>
    </source>
</reference>
<evidence type="ECO:0000256" key="14">
    <source>
        <dbReference type="RuleBase" id="RU000461"/>
    </source>
</evidence>
<comment type="similarity">
    <text evidence="4 14">Belongs to the cytochrome P450 family.</text>
</comment>
<proteinExistence type="inferred from homology"/>
<dbReference type="PANTHER" id="PTHR46300">
    <property type="entry name" value="P450, PUTATIVE (EUROFUNG)-RELATED-RELATED"/>
    <property type="match status" value="1"/>
</dbReference>
<comment type="pathway">
    <text evidence="3">Secondary metabolite biosynthesis.</text>
</comment>
<dbReference type="GO" id="GO:0016020">
    <property type="term" value="C:membrane"/>
    <property type="evidence" value="ECO:0007669"/>
    <property type="project" value="UniProtKB-SubCell"/>
</dbReference>
<gene>
    <name evidence="15" type="ORF">OH76DRAFT_474968</name>
</gene>
<evidence type="ECO:0000256" key="7">
    <source>
        <dbReference type="ARBA" id="ARBA00022723"/>
    </source>
</evidence>
<keyword evidence="7 13" id="KW-0479">Metal-binding</keyword>
<evidence type="ECO:0000256" key="3">
    <source>
        <dbReference type="ARBA" id="ARBA00005179"/>
    </source>
</evidence>
<dbReference type="GO" id="GO:0016705">
    <property type="term" value="F:oxidoreductase activity, acting on paired donors, with incorporation or reduction of molecular oxygen"/>
    <property type="evidence" value="ECO:0007669"/>
    <property type="project" value="InterPro"/>
</dbReference>
<evidence type="ECO:0000256" key="13">
    <source>
        <dbReference type="PIRSR" id="PIRSR602401-1"/>
    </source>
</evidence>
<dbReference type="GO" id="GO:0020037">
    <property type="term" value="F:heme binding"/>
    <property type="evidence" value="ECO:0007669"/>
    <property type="project" value="InterPro"/>
</dbReference>
<dbReference type="GO" id="GO:0004497">
    <property type="term" value="F:monooxygenase activity"/>
    <property type="evidence" value="ECO:0007669"/>
    <property type="project" value="UniProtKB-KW"/>
</dbReference>
<evidence type="ECO:0000256" key="4">
    <source>
        <dbReference type="ARBA" id="ARBA00010617"/>
    </source>
</evidence>
<dbReference type="InterPro" id="IPR036396">
    <property type="entry name" value="Cyt_P450_sf"/>
</dbReference>
<dbReference type="GO" id="GO:0005506">
    <property type="term" value="F:iron ion binding"/>
    <property type="evidence" value="ECO:0007669"/>
    <property type="project" value="InterPro"/>
</dbReference>
<dbReference type="InterPro" id="IPR017972">
    <property type="entry name" value="Cyt_P450_CS"/>
</dbReference>
<dbReference type="PRINTS" id="PR00385">
    <property type="entry name" value="P450"/>
</dbReference>
<keyword evidence="10 13" id="KW-0408">Iron</keyword>
<evidence type="ECO:0000256" key="12">
    <source>
        <dbReference type="ARBA" id="ARBA00023136"/>
    </source>
</evidence>
<dbReference type="PRINTS" id="PR00463">
    <property type="entry name" value="EP450I"/>
</dbReference>
<dbReference type="InterPro" id="IPR050364">
    <property type="entry name" value="Cytochrome_P450_fung"/>
</dbReference>
<keyword evidence="8" id="KW-1133">Transmembrane helix</keyword>
<dbReference type="EMBL" id="KZ857400">
    <property type="protein sequence ID" value="RDX50383.1"/>
    <property type="molecule type" value="Genomic_DNA"/>
</dbReference>
<dbReference type="PANTHER" id="PTHR46300:SF7">
    <property type="entry name" value="P450, PUTATIVE (EUROFUNG)-RELATED"/>
    <property type="match status" value="1"/>
</dbReference>
<name>A0A371DCZ2_9APHY</name>
<keyword evidence="12" id="KW-0472">Membrane</keyword>